<sequence>MTRVYLSLGSNIGDREAYLSAAVEALRQLERTRVTAVSSLYETAAWGKTDQDDFLNICCELDTSLSPQVFLQACQTIERDLDRVRHEHWGPRTIDIDILIYGNEKQKTEELTLPHPYMTERSFVLVPLAEIAPNLLLDGKDLVFYLGKLEAQEVRKVPWK</sequence>
<comment type="pathway">
    <text evidence="2">Cofactor biosynthesis; tetrahydrofolate biosynthesis; 2-amino-4-hydroxy-6-hydroxymethyl-7,8-dihydropteridine diphosphate from 7,8-dihydroneopterin triphosphate: step 4/4.</text>
</comment>
<evidence type="ECO:0000259" key="9">
    <source>
        <dbReference type="PROSITE" id="PS00794"/>
    </source>
</evidence>
<dbReference type="GO" id="GO:0016301">
    <property type="term" value="F:kinase activity"/>
    <property type="evidence" value="ECO:0007669"/>
    <property type="project" value="UniProtKB-KW"/>
</dbReference>
<evidence type="ECO:0000256" key="4">
    <source>
        <dbReference type="ARBA" id="ARBA00022679"/>
    </source>
</evidence>
<dbReference type="PANTHER" id="PTHR43071:SF1">
    <property type="entry name" value="2-AMINO-4-HYDROXY-6-HYDROXYMETHYLDIHYDROPTERIDINE PYROPHOSPHOKINASE"/>
    <property type="match status" value="1"/>
</dbReference>
<dbReference type="EC" id="2.7.6.3" evidence="3"/>
<dbReference type="AlphaFoldDB" id="A0A6N7WRP6"/>
<evidence type="ECO:0000256" key="1">
    <source>
        <dbReference type="ARBA" id="ARBA00000198"/>
    </source>
</evidence>
<keyword evidence="4 10" id="KW-0808">Transferase</keyword>
<dbReference type="CDD" id="cd00483">
    <property type="entry name" value="HPPK"/>
    <property type="match status" value="1"/>
</dbReference>
<dbReference type="NCBIfam" id="TIGR01498">
    <property type="entry name" value="folK"/>
    <property type="match status" value="1"/>
</dbReference>
<reference evidence="10 12" key="1">
    <citation type="submission" date="2019-08" db="EMBL/GenBank/DDBJ databases">
        <title>In-depth cultivation of the pig gut microbiome towards novel bacterial diversity and tailored functional studies.</title>
        <authorList>
            <person name="Wylensek D."/>
            <person name="Hitch T.C.A."/>
            <person name="Clavel T."/>
        </authorList>
    </citation>
    <scope>NUCLEOTIDE SEQUENCE [LARGE SCALE GENOMIC DNA]</scope>
    <source>
        <strain evidence="10 12">BL-178-WT-3A</strain>
    </source>
</reference>
<gene>
    <name evidence="10" type="primary">folK</name>
    <name evidence="10" type="ORF">FYJ82_05590</name>
    <name evidence="11" type="ORF">O6R09_03990</name>
</gene>
<comment type="catalytic activity">
    <reaction evidence="1">
        <text>6-hydroxymethyl-7,8-dihydropterin + ATP = (7,8-dihydropterin-6-yl)methyl diphosphate + AMP + H(+)</text>
        <dbReference type="Rhea" id="RHEA:11412"/>
        <dbReference type="ChEBI" id="CHEBI:15378"/>
        <dbReference type="ChEBI" id="CHEBI:30616"/>
        <dbReference type="ChEBI" id="CHEBI:44841"/>
        <dbReference type="ChEBI" id="CHEBI:72950"/>
        <dbReference type="ChEBI" id="CHEBI:456215"/>
        <dbReference type="EC" id="2.7.6.3"/>
    </reaction>
</comment>
<evidence type="ECO:0000256" key="6">
    <source>
        <dbReference type="ARBA" id="ARBA00022777"/>
    </source>
</evidence>
<dbReference type="SUPFAM" id="SSF55083">
    <property type="entry name" value="6-hydroxymethyl-7,8-dihydropterin pyrophosphokinase, HPPK"/>
    <property type="match status" value="1"/>
</dbReference>
<dbReference type="PANTHER" id="PTHR43071">
    <property type="entry name" value="2-AMINO-4-HYDROXY-6-HYDROXYMETHYLDIHYDROPTERIDINE PYROPHOSPHOKINASE"/>
    <property type="match status" value="1"/>
</dbReference>
<evidence type="ECO:0000256" key="3">
    <source>
        <dbReference type="ARBA" id="ARBA00013253"/>
    </source>
</evidence>
<keyword evidence="8" id="KW-0289">Folate biosynthesis</keyword>
<proteinExistence type="predicted"/>
<evidence type="ECO:0000313" key="12">
    <source>
        <dbReference type="Proteomes" id="UP000471052"/>
    </source>
</evidence>
<evidence type="ECO:0000256" key="2">
    <source>
        <dbReference type="ARBA" id="ARBA00005051"/>
    </source>
</evidence>
<evidence type="ECO:0000256" key="5">
    <source>
        <dbReference type="ARBA" id="ARBA00022741"/>
    </source>
</evidence>
<dbReference type="EMBL" id="VUNP01000020">
    <property type="protein sequence ID" value="MST53866.1"/>
    <property type="molecule type" value="Genomic_DNA"/>
</dbReference>
<dbReference type="Pfam" id="PF01288">
    <property type="entry name" value="HPPK"/>
    <property type="match status" value="1"/>
</dbReference>
<dbReference type="RefSeq" id="WP_154454993.1">
    <property type="nucleotide sequence ID" value="NZ_BRXN01000003.1"/>
</dbReference>
<accession>A0A6N7WRP6</accession>
<dbReference type="GO" id="GO:0003848">
    <property type="term" value="F:2-amino-4-hydroxy-6-hydroxymethyldihydropteridine diphosphokinase activity"/>
    <property type="evidence" value="ECO:0007669"/>
    <property type="project" value="UniProtKB-EC"/>
</dbReference>
<dbReference type="UniPathway" id="UPA00077">
    <property type="reaction ID" value="UER00155"/>
</dbReference>
<name>A0A6N7WRP6_STRAY</name>
<dbReference type="EMBL" id="CP114883">
    <property type="protein sequence ID" value="WBB07090.1"/>
    <property type="molecule type" value="Genomic_DNA"/>
</dbReference>
<keyword evidence="7" id="KW-0067">ATP-binding</keyword>
<dbReference type="GO" id="GO:0005524">
    <property type="term" value="F:ATP binding"/>
    <property type="evidence" value="ECO:0007669"/>
    <property type="project" value="UniProtKB-KW"/>
</dbReference>
<dbReference type="PROSITE" id="PS00794">
    <property type="entry name" value="HPPK"/>
    <property type="match status" value="1"/>
</dbReference>
<keyword evidence="13" id="KW-1185">Reference proteome</keyword>
<evidence type="ECO:0000313" key="11">
    <source>
        <dbReference type="EMBL" id="WBB07090.1"/>
    </source>
</evidence>
<evidence type="ECO:0000256" key="7">
    <source>
        <dbReference type="ARBA" id="ARBA00022840"/>
    </source>
</evidence>
<evidence type="ECO:0000256" key="8">
    <source>
        <dbReference type="ARBA" id="ARBA00022909"/>
    </source>
</evidence>
<keyword evidence="5" id="KW-0547">Nucleotide-binding</keyword>
<dbReference type="Proteomes" id="UP000471052">
    <property type="component" value="Unassembled WGS sequence"/>
</dbReference>
<organism evidence="10 12">
    <name type="scientific">Streptococcus alactolyticus</name>
    <dbReference type="NCBI Taxonomy" id="29389"/>
    <lineage>
        <taxon>Bacteria</taxon>
        <taxon>Bacillati</taxon>
        <taxon>Bacillota</taxon>
        <taxon>Bacilli</taxon>
        <taxon>Lactobacillales</taxon>
        <taxon>Streptococcaceae</taxon>
        <taxon>Streptococcus</taxon>
    </lineage>
</organism>
<dbReference type="InterPro" id="IPR000550">
    <property type="entry name" value="Hppk"/>
</dbReference>
<dbReference type="OrthoDB" id="9808041at2"/>
<reference evidence="11 13" key="2">
    <citation type="submission" date="2022-12" db="EMBL/GenBank/DDBJ databases">
        <title>Streptococcus alactolyticus LGM, complete genome.</title>
        <authorList>
            <person name="Liu Z."/>
            <person name="Mu C."/>
            <person name="Zhu W."/>
        </authorList>
    </citation>
    <scope>NUCLEOTIDE SEQUENCE [LARGE SCALE GENOMIC DNA]</scope>
    <source>
        <strain evidence="11 13">LGM</strain>
    </source>
</reference>
<dbReference type="GO" id="GO:0046654">
    <property type="term" value="P:tetrahydrofolate biosynthetic process"/>
    <property type="evidence" value="ECO:0007669"/>
    <property type="project" value="UniProtKB-UniPathway"/>
</dbReference>
<keyword evidence="6 10" id="KW-0418">Kinase</keyword>
<dbReference type="Gene3D" id="3.30.70.560">
    <property type="entry name" value="7,8-Dihydro-6-hydroxymethylpterin-pyrophosphokinase HPPK"/>
    <property type="match status" value="1"/>
</dbReference>
<evidence type="ECO:0000313" key="13">
    <source>
        <dbReference type="Proteomes" id="UP001212085"/>
    </source>
</evidence>
<protein>
    <recommendedName>
        <fullName evidence="3">2-amino-4-hydroxy-6-hydroxymethyldihydropteridine diphosphokinase</fullName>
        <ecNumber evidence="3">2.7.6.3</ecNumber>
    </recommendedName>
</protein>
<evidence type="ECO:0000313" key="10">
    <source>
        <dbReference type="EMBL" id="MST53866.1"/>
    </source>
</evidence>
<dbReference type="Proteomes" id="UP001212085">
    <property type="component" value="Chromosome"/>
</dbReference>
<dbReference type="GO" id="GO:0046656">
    <property type="term" value="P:folic acid biosynthetic process"/>
    <property type="evidence" value="ECO:0007669"/>
    <property type="project" value="UniProtKB-KW"/>
</dbReference>
<feature type="domain" description="7,8-dihydro-6-hydroxymethylpterin-pyrophosphokinase" evidence="9">
    <location>
        <begin position="88"/>
        <end position="99"/>
    </location>
</feature>
<dbReference type="InterPro" id="IPR035907">
    <property type="entry name" value="Hppk_sf"/>
</dbReference>